<evidence type="ECO:0000313" key="1">
    <source>
        <dbReference type="EMBL" id="MDQ2105830.1"/>
    </source>
</evidence>
<dbReference type="RefSeq" id="WP_306710673.1">
    <property type="nucleotide sequence ID" value="NZ_JAUJFI010000173.1"/>
</dbReference>
<keyword evidence="2" id="KW-1185">Reference proteome</keyword>
<feature type="non-terminal residue" evidence="1">
    <location>
        <position position="75"/>
    </location>
</feature>
<protein>
    <submittedName>
        <fullName evidence="1">Uncharacterized protein</fullName>
    </submittedName>
</protein>
<reference evidence="1 2" key="1">
    <citation type="submission" date="2023-06" db="EMBL/GenBank/DDBJ databases">
        <title>Azospirillum isscasensis sp.nov, a bacterium isolated from rhizosphere soil of rice.</title>
        <authorList>
            <person name="Wang H."/>
        </authorList>
    </citation>
    <scope>NUCLEOTIDE SEQUENCE [LARGE SCALE GENOMIC DNA]</scope>
    <source>
        <strain evidence="1 2">C340-1</strain>
    </source>
</reference>
<organism evidence="1 2">
    <name type="scientific">Azospirillum isscasi</name>
    <dbReference type="NCBI Taxonomy" id="3053926"/>
    <lineage>
        <taxon>Bacteria</taxon>
        <taxon>Pseudomonadati</taxon>
        <taxon>Pseudomonadota</taxon>
        <taxon>Alphaproteobacteria</taxon>
        <taxon>Rhodospirillales</taxon>
        <taxon>Azospirillaceae</taxon>
        <taxon>Azospirillum</taxon>
    </lineage>
</organism>
<dbReference type="EMBL" id="JAUJFI010000173">
    <property type="protein sequence ID" value="MDQ2105830.1"/>
    <property type="molecule type" value="Genomic_DNA"/>
</dbReference>
<comment type="caution">
    <text evidence="1">The sequence shown here is derived from an EMBL/GenBank/DDBJ whole genome shotgun (WGS) entry which is preliminary data.</text>
</comment>
<accession>A0ABU0WNK7</accession>
<proteinExistence type="predicted"/>
<gene>
    <name evidence="1" type="ORF">QSG27_24255</name>
</gene>
<dbReference type="Proteomes" id="UP001227317">
    <property type="component" value="Unassembled WGS sequence"/>
</dbReference>
<name>A0ABU0WNK7_9PROT</name>
<sequence length="75" mass="8647">MADERVFEDRIANAVSVCVDSVSELAADPYLREAVMKMAVREFSWAILSKRLLRRKLLRFRGNLWVGGRAASREY</sequence>
<evidence type="ECO:0000313" key="2">
    <source>
        <dbReference type="Proteomes" id="UP001227317"/>
    </source>
</evidence>